<name>A0ABV9UEY9_9ACTN</name>
<dbReference type="EMBL" id="JBHSIZ010000002">
    <property type="protein sequence ID" value="MFC4955058.1"/>
    <property type="molecule type" value="Genomic_DNA"/>
</dbReference>
<proteinExistence type="predicted"/>
<keyword evidence="3" id="KW-1185">Reference proteome</keyword>
<evidence type="ECO:0000313" key="3">
    <source>
        <dbReference type="Proteomes" id="UP001595834"/>
    </source>
</evidence>
<organism evidence="2 3">
    <name type="scientific">Streptomyces mauvecolor</name>
    <dbReference type="NCBI Taxonomy" id="58345"/>
    <lineage>
        <taxon>Bacteria</taxon>
        <taxon>Bacillati</taxon>
        <taxon>Actinomycetota</taxon>
        <taxon>Actinomycetes</taxon>
        <taxon>Kitasatosporales</taxon>
        <taxon>Streptomycetaceae</taxon>
        <taxon>Streptomyces</taxon>
    </lineage>
</organism>
<accession>A0ABV9UEY9</accession>
<protein>
    <submittedName>
        <fullName evidence="2">Uncharacterized protein</fullName>
    </submittedName>
</protein>
<sequence>MRPPSRPQYGGEVLHQTTITERGSFAIARCSCGWTGPARRSRDRARTDAETHTPPSCTPSDS</sequence>
<gene>
    <name evidence="2" type="ORF">ACFPFX_01920</name>
</gene>
<evidence type="ECO:0000313" key="2">
    <source>
        <dbReference type="EMBL" id="MFC4955058.1"/>
    </source>
</evidence>
<feature type="compositionally biased region" description="Polar residues" evidence="1">
    <location>
        <begin position="53"/>
        <end position="62"/>
    </location>
</feature>
<feature type="region of interest" description="Disordered" evidence="1">
    <location>
        <begin position="35"/>
        <end position="62"/>
    </location>
</feature>
<reference evidence="3" key="1">
    <citation type="journal article" date="2019" name="Int. J. Syst. Evol. Microbiol.">
        <title>The Global Catalogue of Microorganisms (GCM) 10K type strain sequencing project: providing services to taxonomists for standard genome sequencing and annotation.</title>
        <authorList>
            <consortium name="The Broad Institute Genomics Platform"/>
            <consortium name="The Broad Institute Genome Sequencing Center for Infectious Disease"/>
            <person name="Wu L."/>
            <person name="Ma J."/>
        </authorList>
    </citation>
    <scope>NUCLEOTIDE SEQUENCE [LARGE SCALE GENOMIC DNA]</scope>
    <source>
        <strain evidence="3">CCM 7224</strain>
    </source>
</reference>
<evidence type="ECO:0000256" key="1">
    <source>
        <dbReference type="SAM" id="MobiDB-lite"/>
    </source>
</evidence>
<comment type="caution">
    <text evidence="2">The sequence shown here is derived from an EMBL/GenBank/DDBJ whole genome shotgun (WGS) entry which is preliminary data.</text>
</comment>
<dbReference type="Proteomes" id="UP001595834">
    <property type="component" value="Unassembled WGS sequence"/>
</dbReference>
<dbReference type="RefSeq" id="WP_344372848.1">
    <property type="nucleotide sequence ID" value="NZ_BAAASQ010000005.1"/>
</dbReference>